<evidence type="ECO:0000313" key="3">
    <source>
        <dbReference type="Proteomes" id="UP000617531"/>
    </source>
</evidence>
<dbReference type="Proteomes" id="UP000617531">
    <property type="component" value="Unassembled WGS sequence"/>
</dbReference>
<protein>
    <submittedName>
        <fullName evidence="2">Uncharacterized protein</fullName>
    </submittedName>
</protein>
<evidence type="ECO:0000256" key="1">
    <source>
        <dbReference type="SAM" id="MobiDB-lite"/>
    </source>
</evidence>
<reference evidence="2" key="1">
    <citation type="journal article" date="2014" name="Int. J. Syst. Evol. Microbiol.">
        <title>Complete genome sequence of Corynebacterium casei LMG S-19264T (=DSM 44701T), isolated from a smear-ripened cheese.</title>
        <authorList>
            <consortium name="US DOE Joint Genome Institute (JGI-PGF)"/>
            <person name="Walter F."/>
            <person name="Albersmeier A."/>
            <person name="Kalinowski J."/>
            <person name="Ruckert C."/>
        </authorList>
    </citation>
    <scope>NUCLEOTIDE SEQUENCE</scope>
    <source>
        <strain evidence="2">CGMCC 1.16548</strain>
    </source>
</reference>
<reference evidence="2" key="2">
    <citation type="submission" date="2020-09" db="EMBL/GenBank/DDBJ databases">
        <authorList>
            <person name="Sun Q."/>
            <person name="Zhou Y."/>
        </authorList>
    </citation>
    <scope>NUCLEOTIDE SEQUENCE</scope>
    <source>
        <strain evidence="2">CGMCC 1.16548</strain>
    </source>
</reference>
<dbReference type="AlphaFoldDB" id="A0A8J3M345"/>
<gene>
    <name evidence="2" type="ORF">GCM10011600_22670</name>
</gene>
<proteinExistence type="predicted"/>
<feature type="region of interest" description="Disordered" evidence="1">
    <location>
        <begin position="84"/>
        <end position="103"/>
    </location>
</feature>
<evidence type="ECO:0000313" key="2">
    <source>
        <dbReference type="EMBL" id="GHF21287.1"/>
    </source>
</evidence>
<sequence length="103" mass="11886">MRKEDIGPYFGSGSTRPARFKVHQIVDAETVTWWRCGRCQLIVCAGVEPFRGEPVPSLQDEFDRLRREGVRADPWRRECGWNAASPSRRHLDSSFEAHPFETP</sequence>
<keyword evidence="3" id="KW-1185">Reference proteome</keyword>
<feature type="compositionally biased region" description="Basic and acidic residues" evidence="1">
    <location>
        <begin position="89"/>
        <end position="103"/>
    </location>
</feature>
<dbReference type="EMBL" id="BNAI01000005">
    <property type="protein sequence ID" value="GHF21287.1"/>
    <property type="molecule type" value="Genomic_DNA"/>
</dbReference>
<organism evidence="2 3">
    <name type="scientific">Pseudolysinimonas yzui</name>
    <dbReference type="NCBI Taxonomy" id="2708254"/>
    <lineage>
        <taxon>Bacteria</taxon>
        <taxon>Bacillati</taxon>
        <taxon>Actinomycetota</taxon>
        <taxon>Actinomycetes</taxon>
        <taxon>Micrococcales</taxon>
        <taxon>Microbacteriaceae</taxon>
        <taxon>Pseudolysinimonas</taxon>
    </lineage>
</organism>
<accession>A0A8J3M345</accession>
<name>A0A8J3M345_9MICO</name>
<comment type="caution">
    <text evidence="2">The sequence shown here is derived from an EMBL/GenBank/DDBJ whole genome shotgun (WGS) entry which is preliminary data.</text>
</comment>